<dbReference type="NCBIfam" id="NF006518">
    <property type="entry name" value="PRK08965.1-2"/>
    <property type="match status" value="1"/>
</dbReference>
<keyword evidence="4 7" id="KW-0812">Transmembrane</keyword>
<organism evidence="8 9">
    <name type="scientific">Kushneria aurantia</name>
    <dbReference type="NCBI Taxonomy" id="504092"/>
    <lineage>
        <taxon>Bacteria</taxon>
        <taxon>Pseudomonadati</taxon>
        <taxon>Pseudomonadota</taxon>
        <taxon>Gammaproteobacteria</taxon>
        <taxon>Oceanospirillales</taxon>
        <taxon>Halomonadaceae</taxon>
        <taxon>Kushneria</taxon>
    </lineage>
</organism>
<dbReference type="PANTHER" id="PTHR34584:SF1">
    <property type="entry name" value="NA(+)_H(+) ANTIPORTER SUBUNIT E1"/>
    <property type="match status" value="1"/>
</dbReference>
<evidence type="ECO:0000256" key="6">
    <source>
        <dbReference type="ARBA" id="ARBA00023136"/>
    </source>
</evidence>
<comment type="caution">
    <text evidence="8">The sequence shown here is derived from an EMBL/GenBank/DDBJ whole genome shotgun (WGS) entry which is preliminary data.</text>
</comment>
<sequence>MINRILPRPILSLILAVVWIMLSDAISWGSVILGTLLGIVIPLLTRRLWDTRPEVKKPLLLLRYTIRVLVDILIANLQVAWLIARPWKRPRPAFVEYRLKLRRDFSITLLASTISLTPGTISANLRLDKRTLLIHVLDVTDIDALIEDIYQRYERPLLEIYE</sequence>
<dbReference type="PIRSF" id="PIRSF019239">
    <property type="entry name" value="MrpE"/>
    <property type="match status" value="1"/>
</dbReference>
<keyword evidence="6 7" id="KW-0472">Membrane</keyword>
<dbReference type="Pfam" id="PF01899">
    <property type="entry name" value="MNHE"/>
    <property type="match status" value="1"/>
</dbReference>
<name>A0ABV6G6X1_9GAMM</name>
<feature type="transmembrane region" description="Helical" evidence="7">
    <location>
        <begin position="64"/>
        <end position="84"/>
    </location>
</feature>
<evidence type="ECO:0000256" key="3">
    <source>
        <dbReference type="ARBA" id="ARBA00022475"/>
    </source>
</evidence>
<evidence type="ECO:0000256" key="4">
    <source>
        <dbReference type="ARBA" id="ARBA00022692"/>
    </source>
</evidence>
<protein>
    <submittedName>
        <fullName evidence="8">Na+/H+ antiporter subunit E</fullName>
    </submittedName>
</protein>
<keyword evidence="5 7" id="KW-1133">Transmembrane helix</keyword>
<evidence type="ECO:0000256" key="5">
    <source>
        <dbReference type="ARBA" id="ARBA00022989"/>
    </source>
</evidence>
<dbReference type="PANTHER" id="PTHR34584">
    <property type="entry name" value="NA(+)/H(+) ANTIPORTER SUBUNIT E1"/>
    <property type="match status" value="1"/>
</dbReference>
<reference evidence="8 9" key="1">
    <citation type="submission" date="2024-09" db="EMBL/GenBank/DDBJ databases">
        <authorList>
            <person name="Sun Q."/>
            <person name="Mori K."/>
        </authorList>
    </citation>
    <scope>NUCLEOTIDE SEQUENCE [LARGE SCALE GENOMIC DNA]</scope>
    <source>
        <strain evidence="8 9">CCM 7415</strain>
    </source>
</reference>
<feature type="transmembrane region" description="Helical" evidence="7">
    <location>
        <begin position="12"/>
        <end position="44"/>
    </location>
</feature>
<comment type="subcellular location">
    <subcellularLocation>
        <location evidence="1">Cell membrane</location>
        <topology evidence="1">Multi-pass membrane protein</topology>
    </subcellularLocation>
</comment>
<evidence type="ECO:0000313" key="8">
    <source>
        <dbReference type="EMBL" id="MFC0268722.1"/>
    </source>
</evidence>
<dbReference type="Proteomes" id="UP001589814">
    <property type="component" value="Unassembled WGS sequence"/>
</dbReference>
<gene>
    <name evidence="8" type="ORF">ACFFHW_12155</name>
</gene>
<comment type="similarity">
    <text evidence="2">Belongs to the CPA3 antiporters (TC 2.A.63) subunit E family.</text>
</comment>
<evidence type="ECO:0000256" key="7">
    <source>
        <dbReference type="SAM" id="Phobius"/>
    </source>
</evidence>
<keyword evidence="3" id="KW-1003">Cell membrane</keyword>
<evidence type="ECO:0000256" key="2">
    <source>
        <dbReference type="ARBA" id="ARBA00006228"/>
    </source>
</evidence>
<dbReference type="RefSeq" id="WP_019952993.1">
    <property type="nucleotide sequence ID" value="NZ_JBHLVX010000049.1"/>
</dbReference>
<evidence type="ECO:0000256" key="1">
    <source>
        <dbReference type="ARBA" id="ARBA00004651"/>
    </source>
</evidence>
<dbReference type="EMBL" id="JBHLVX010000049">
    <property type="protein sequence ID" value="MFC0268722.1"/>
    <property type="molecule type" value="Genomic_DNA"/>
</dbReference>
<evidence type="ECO:0000313" key="9">
    <source>
        <dbReference type="Proteomes" id="UP001589814"/>
    </source>
</evidence>
<keyword evidence="9" id="KW-1185">Reference proteome</keyword>
<dbReference type="InterPro" id="IPR002758">
    <property type="entry name" value="Cation_antiport_E"/>
</dbReference>
<proteinExistence type="inferred from homology"/>
<accession>A0ABV6G6X1</accession>